<protein>
    <submittedName>
        <fullName evidence="4">SGNH_hydro domain-containing protein</fullName>
    </submittedName>
</protein>
<evidence type="ECO:0000313" key="3">
    <source>
        <dbReference type="Proteomes" id="UP000274131"/>
    </source>
</evidence>
<proteinExistence type="inferred from homology"/>
<evidence type="ECO:0000313" key="2">
    <source>
        <dbReference type="EMBL" id="VDD90680.1"/>
    </source>
</evidence>
<organism evidence="4">
    <name type="scientific">Enterobius vermicularis</name>
    <name type="common">Human pinworm</name>
    <dbReference type="NCBI Taxonomy" id="51028"/>
    <lineage>
        <taxon>Eukaryota</taxon>
        <taxon>Metazoa</taxon>
        <taxon>Ecdysozoa</taxon>
        <taxon>Nematoda</taxon>
        <taxon>Chromadorea</taxon>
        <taxon>Rhabditida</taxon>
        <taxon>Spirurina</taxon>
        <taxon>Oxyuridomorpha</taxon>
        <taxon>Oxyuroidea</taxon>
        <taxon>Oxyuridae</taxon>
        <taxon>Enterobius</taxon>
    </lineage>
</organism>
<comment type="similarity">
    <text evidence="1">Belongs to the PC-esterase family.</text>
</comment>
<dbReference type="OrthoDB" id="9975373at2759"/>
<reference evidence="2 3" key="2">
    <citation type="submission" date="2018-10" db="EMBL/GenBank/DDBJ databases">
        <authorList>
            <consortium name="Pathogen Informatics"/>
        </authorList>
    </citation>
    <scope>NUCLEOTIDE SEQUENCE [LARGE SCALE GENOMIC DNA]</scope>
</reference>
<evidence type="ECO:0000256" key="1">
    <source>
        <dbReference type="ARBA" id="ARBA00037957"/>
    </source>
</evidence>
<dbReference type="PANTHER" id="PTHR14469">
    <property type="entry name" value="SARCOMA ANTIGEN NY-SAR-23"/>
    <property type="match status" value="1"/>
</dbReference>
<dbReference type="STRING" id="51028.A0A158QAL8"/>
<dbReference type="PANTHER" id="PTHR14469:SF0">
    <property type="entry name" value="FAMILY WITH SEQUENCE SIMILARITY 113"/>
    <property type="match status" value="1"/>
</dbReference>
<dbReference type="InterPro" id="IPR036514">
    <property type="entry name" value="SGNH_hydro_sf"/>
</dbReference>
<reference evidence="4" key="1">
    <citation type="submission" date="2016-04" db="UniProtKB">
        <authorList>
            <consortium name="WormBaseParasite"/>
        </authorList>
    </citation>
    <scope>IDENTIFICATION</scope>
</reference>
<dbReference type="Proteomes" id="UP000274131">
    <property type="component" value="Unassembled WGS sequence"/>
</dbReference>
<evidence type="ECO:0000313" key="4">
    <source>
        <dbReference type="WBParaSite" id="EVEC_0000582001-mRNA-1"/>
    </source>
</evidence>
<dbReference type="WBParaSite" id="EVEC_0000582001-mRNA-1">
    <property type="protein sequence ID" value="EVEC_0000582001-mRNA-1"/>
    <property type="gene ID" value="EVEC_0000582001"/>
</dbReference>
<dbReference type="AlphaFoldDB" id="A0A158QAL8"/>
<sequence>MATYYFKGLSNSADVQHQHPSGGRESISYGVNSANGASLLKLSSDTVGYLGSPEVLGTGEYQHFSVRVEMDDEQLLGTEECRQSEASDEYRFIFSKADLDEIFPFNSEFVRKLFTNTYVLFAGDSILRTQYKDFICLLQRDGLCQQSVLRKVNEPVCMGDVQTDQNEKAFNGPLTKCSREYSDATHLVRYNFVSRLVLYLALFATSCMNDEVKKLLCSFLHEPPDVLFLNSCLWDVSRYGSHPNGCATLNRDGERSEEDERSGLQQYADRLSRLMRSLHDFLPGGTMVIWVTTPPVRKSQSASVHQLNSNEYNGRLVAHANYIASQIVRAAGYDVADIDFLLRIPHFNRFQSKDGVHWLPEVVRLISQLLISHVVKGWRYPLDGKTASHINKLLVLPNKAEFNEAKSGNLETDNGLKIFGAAATRKLCPLGIPDAYRKQNDRIMKILNTIKGKKMCREISFFRYVQHQLNQLEAQKEGKISGEEVVGVSDAFLKCVEDVIGTEQAFDIMKNAMSNSLENHEKVGISDSLLCLMRLVRSQTLLFLALYRELDATAIWKRTVFQFFSGICWEKETKIKVKVVVFGAVIDAENESGVWDSEDTVKFKFSLIKSSSRVFCFEGIEALFLQ</sequence>
<dbReference type="Gene3D" id="3.40.50.1110">
    <property type="entry name" value="SGNH hydrolase"/>
    <property type="match status" value="1"/>
</dbReference>
<keyword evidence="3" id="KW-1185">Reference proteome</keyword>
<name>A0A158QAL8_ENTVE</name>
<gene>
    <name evidence="2" type="ORF">EVEC_LOCUS5431</name>
</gene>
<dbReference type="EMBL" id="UXUI01008162">
    <property type="protein sequence ID" value="VDD90680.1"/>
    <property type="molecule type" value="Genomic_DNA"/>
</dbReference>
<dbReference type="SUPFAM" id="SSF52266">
    <property type="entry name" value="SGNH hydrolase"/>
    <property type="match status" value="1"/>
</dbReference>
<accession>A0A158QAL8</accession>